<evidence type="ECO:0000313" key="1">
    <source>
        <dbReference type="EMBL" id="AKI80140.1"/>
    </source>
</evidence>
<dbReference type="EMBL" id="KM982402">
    <property type="protein sequence ID" value="AKI80140.1"/>
    <property type="molecule type" value="Genomic_DNA"/>
</dbReference>
<reference evidence="1 2" key="1">
    <citation type="submission" date="2014-10" db="EMBL/GenBank/DDBJ databases">
        <title>Pan-genome analysis of Brazilian lineage A amoebal mimiviruses.</title>
        <authorList>
            <person name="Assis F.L."/>
            <person name="Abrahao J.S."/>
            <person name="Kroon E.G."/>
            <person name="Dornas F.P."/>
            <person name="Andrade K.R."/>
            <person name="Borato P.V.M."/>
            <person name="Pilotto M.R."/>
            <person name="Benamar S."/>
            <person name="LaScola B."/>
            <person name="Colson P."/>
        </authorList>
    </citation>
    <scope>NUCLEOTIDE SEQUENCE [LARGE SCALE GENOMIC DNA]</scope>
    <source>
        <strain evidence="1 2">Kroon</strain>
    </source>
</reference>
<sequence>MSNDTIFISLGSTCGIAYQLQKLGLKKESLPFDWVKTDNMTSVCHIIKNGFNLFGDFSQLELQRQSTKHPVLETDDWISTENTVSYVYRNKIGIQFFHDFPSQFDSETSSIYINFKNKYTRRFDRFYGLFSSGKKLVFVRDEFKPNKLSKESVEELIDLLVSMLSNNTTINFVLCIHNPSNKTFDWINIIDKKYHFVKIVIDNNKLNGWQRDNLNWKEILLTE</sequence>
<evidence type="ECO:0000313" key="2">
    <source>
        <dbReference type="Proteomes" id="UP000240461"/>
    </source>
</evidence>
<dbReference type="InterPro" id="IPR014903">
    <property type="entry name" value="DUF1796"/>
</dbReference>
<protein>
    <submittedName>
        <fullName evidence="1">Papain-like cysteine peptidase</fullName>
    </submittedName>
</protein>
<dbReference type="KEGG" id="vg:80513938"/>
<name>A0A0G2Y301_9VIRU</name>
<accession>A0A0G2Y301</accession>
<organism evidence="1 2">
    <name type="scientific">Acanthamoeba polyphaga mimivirus Kroon</name>
    <dbReference type="NCBI Taxonomy" id="3069720"/>
    <lineage>
        <taxon>Viruses</taxon>
        <taxon>Varidnaviria</taxon>
        <taxon>Bamfordvirae</taxon>
        <taxon>Nucleocytoviricota</taxon>
        <taxon>Megaviricetes</taxon>
        <taxon>Imitervirales</taxon>
        <taxon>Mimiviridae</taxon>
        <taxon>Megamimivirinae</taxon>
        <taxon>Mimivirus</taxon>
        <taxon>Mimivirus lagoaense</taxon>
    </lineage>
</organism>
<dbReference type="Proteomes" id="UP000240461">
    <property type="component" value="Segment"/>
</dbReference>
<keyword evidence="2" id="KW-1185">Reference proteome</keyword>
<dbReference type="Pfam" id="PF08795">
    <property type="entry name" value="DUF1796"/>
    <property type="match status" value="1"/>
</dbReference>
<proteinExistence type="predicted"/>